<dbReference type="EC" id="2.7.13.3" evidence="4"/>
<dbReference type="GO" id="GO:0005509">
    <property type="term" value="F:calcium ion binding"/>
    <property type="evidence" value="ECO:0007669"/>
    <property type="project" value="UniProtKB-ARBA"/>
</dbReference>
<evidence type="ECO:0000313" key="16">
    <source>
        <dbReference type="EMBL" id="SFE80336.1"/>
    </source>
</evidence>
<dbReference type="InterPro" id="IPR003660">
    <property type="entry name" value="HAMP_dom"/>
</dbReference>
<dbReference type="GO" id="GO:0005886">
    <property type="term" value="C:plasma membrane"/>
    <property type="evidence" value="ECO:0007669"/>
    <property type="project" value="UniProtKB-SubCell"/>
</dbReference>
<dbReference type="CDD" id="cd06225">
    <property type="entry name" value="HAMP"/>
    <property type="match status" value="1"/>
</dbReference>
<keyword evidence="8 16" id="KW-0418">Kinase</keyword>
<dbReference type="InterPro" id="IPR036890">
    <property type="entry name" value="HATPase_C_sf"/>
</dbReference>
<dbReference type="SUPFAM" id="SSF55874">
    <property type="entry name" value="ATPase domain of HSP90 chaperone/DNA topoisomerase II/histidine kinase"/>
    <property type="match status" value="1"/>
</dbReference>
<keyword evidence="11 13" id="KW-0472">Membrane</keyword>
<dbReference type="Pfam" id="PF00672">
    <property type="entry name" value="HAMP"/>
    <property type="match status" value="1"/>
</dbReference>
<comment type="cofactor">
    <cofactor evidence="2">
        <name>a divalent metal cation</name>
        <dbReference type="ChEBI" id="CHEBI:60240"/>
    </cofactor>
</comment>
<proteinExistence type="predicted"/>
<dbReference type="InterPro" id="IPR036097">
    <property type="entry name" value="HisK_dim/P_sf"/>
</dbReference>
<comment type="catalytic activity">
    <reaction evidence="1">
        <text>ATP + protein L-histidine = ADP + protein N-phospho-L-histidine.</text>
        <dbReference type="EC" id="2.7.13.3"/>
    </reaction>
</comment>
<dbReference type="InterPro" id="IPR004358">
    <property type="entry name" value="Sig_transdc_His_kin-like_C"/>
</dbReference>
<evidence type="ECO:0000259" key="14">
    <source>
        <dbReference type="PROSITE" id="PS50109"/>
    </source>
</evidence>
<evidence type="ECO:0000256" key="2">
    <source>
        <dbReference type="ARBA" id="ARBA00001968"/>
    </source>
</evidence>
<reference evidence="17" key="1">
    <citation type="submission" date="2016-10" db="EMBL/GenBank/DDBJ databases">
        <authorList>
            <person name="Varghese N."/>
            <person name="Submissions S."/>
        </authorList>
    </citation>
    <scope>NUCLEOTIDE SEQUENCE [LARGE SCALE GENOMIC DNA]</scope>
    <source>
        <strain evidence="17">DSM 19083</strain>
    </source>
</reference>
<dbReference type="PRINTS" id="PR00344">
    <property type="entry name" value="BCTRLSENSOR"/>
</dbReference>
<evidence type="ECO:0000256" key="10">
    <source>
        <dbReference type="ARBA" id="ARBA00023012"/>
    </source>
</evidence>
<evidence type="ECO:0000256" key="7">
    <source>
        <dbReference type="ARBA" id="ARBA00022692"/>
    </source>
</evidence>
<dbReference type="InterPro" id="IPR005467">
    <property type="entry name" value="His_kinase_dom"/>
</dbReference>
<dbReference type="SMART" id="SM00388">
    <property type="entry name" value="HisKA"/>
    <property type="match status" value="1"/>
</dbReference>
<dbReference type="SMART" id="SM00387">
    <property type="entry name" value="HATPase_c"/>
    <property type="match status" value="1"/>
</dbReference>
<dbReference type="Proteomes" id="UP000198520">
    <property type="component" value="Unassembled WGS sequence"/>
</dbReference>
<accession>A0A1I2DIK1</accession>
<dbReference type="Gene3D" id="3.30.565.10">
    <property type="entry name" value="Histidine kinase-like ATPase, C-terminal domain"/>
    <property type="match status" value="1"/>
</dbReference>
<keyword evidence="10" id="KW-0902">Two-component regulatory system</keyword>
<dbReference type="InterPro" id="IPR003661">
    <property type="entry name" value="HisK_dim/P_dom"/>
</dbReference>
<dbReference type="PROSITE" id="PS50885">
    <property type="entry name" value="HAMP"/>
    <property type="match status" value="1"/>
</dbReference>
<dbReference type="AlphaFoldDB" id="A0A1I2DIK1"/>
<dbReference type="PROSITE" id="PS50109">
    <property type="entry name" value="HIS_KIN"/>
    <property type="match status" value="1"/>
</dbReference>
<dbReference type="CDD" id="cd00075">
    <property type="entry name" value="HATPase"/>
    <property type="match status" value="1"/>
</dbReference>
<evidence type="ECO:0000256" key="4">
    <source>
        <dbReference type="ARBA" id="ARBA00012438"/>
    </source>
</evidence>
<organism evidence="16 17">
    <name type="scientific">Flavimobilis marinus</name>
    <dbReference type="NCBI Taxonomy" id="285351"/>
    <lineage>
        <taxon>Bacteria</taxon>
        <taxon>Bacillati</taxon>
        <taxon>Actinomycetota</taxon>
        <taxon>Actinomycetes</taxon>
        <taxon>Micrococcales</taxon>
        <taxon>Jonesiaceae</taxon>
        <taxon>Flavimobilis</taxon>
    </lineage>
</organism>
<evidence type="ECO:0000256" key="12">
    <source>
        <dbReference type="SAM" id="MobiDB-lite"/>
    </source>
</evidence>
<dbReference type="PANTHER" id="PTHR45436">
    <property type="entry name" value="SENSOR HISTIDINE KINASE YKOH"/>
    <property type="match status" value="1"/>
</dbReference>
<comment type="subcellular location">
    <subcellularLocation>
        <location evidence="3">Cell membrane</location>
    </subcellularLocation>
</comment>
<dbReference type="Pfam" id="PF02518">
    <property type="entry name" value="HATPase_c"/>
    <property type="match status" value="1"/>
</dbReference>
<keyword evidence="7 13" id="KW-0812">Transmembrane</keyword>
<dbReference type="RefSeq" id="WP_229828294.1">
    <property type="nucleotide sequence ID" value="NZ_BNAN01000001.1"/>
</dbReference>
<dbReference type="PANTHER" id="PTHR45436:SF5">
    <property type="entry name" value="SENSOR HISTIDINE KINASE TRCS"/>
    <property type="match status" value="1"/>
</dbReference>
<feature type="domain" description="Histidine kinase" evidence="14">
    <location>
        <begin position="264"/>
        <end position="484"/>
    </location>
</feature>
<evidence type="ECO:0000256" key="3">
    <source>
        <dbReference type="ARBA" id="ARBA00004236"/>
    </source>
</evidence>
<evidence type="ECO:0000256" key="6">
    <source>
        <dbReference type="ARBA" id="ARBA00022679"/>
    </source>
</evidence>
<sequence>MTPRRWTLRRRVTALVIALVALVAATMGTVSTYALQGSLVDQLDERLVATSDRGMNAARPPRGEDRDEPPPALSVPGQGAGTLTLTVDGAQTVAGYLDDDGTFEPLTIEQQDALTEAAADGEVRTVAVPGLGDFRVLARTDPDGVLLVTGLSLADVQHTVRDYLLAEGAVALAGMALAALGAGILVRREMRPLERVARTATRVAELPLHSGAVSLAERVPEADTDPATEVGQVGAALNRMLGHVEDALAARHDSETQVRQFVADASHELRTPLASIRGYAELVRRRPEGVPDEAQHAMARVESESRRMTTLVEDMLLLARLDAGRPLARAEVDLVVLAVEAVADAHAASPAHRWRLDVPDDGATVVVDEDRLRQVLVNLLANARVHTPAGTTVDLAVRRGAGSVVVEVRDDGPGVPDDLRPRLFQRFTRGDEGRTRRPAGAEPSTGLGLAIVDSVVRAHGGTIVLAESKSGSGAAFVVTLPGAVSGSG</sequence>
<name>A0A1I2DIK1_9MICO</name>
<dbReference type="FunFam" id="1.10.287.130:FF:000001">
    <property type="entry name" value="Two-component sensor histidine kinase"/>
    <property type="match status" value="1"/>
</dbReference>
<dbReference type="Gene3D" id="6.10.340.10">
    <property type="match status" value="1"/>
</dbReference>
<dbReference type="CDD" id="cd00082">
    <property type="entry name" value="HisKA"/>
    <property type="match status" value="1"/>
</dbReference>
<evidence type="ECO:0000256" key="1">
    <source>
        <dbReference type="ARBA" id="ARBA00000085"/>
    </source>
</evidence>
<keyword evidence="17" id="KW-1185">Reference proteome</keyword>
<dbReference type="GO" id="GO:0000155">
    <property type="term" value="F:phosphorelay sensor kinase activity"/>
    <property type="evidence" value="ECO:0007669"/>
    <property type="project" value="InterPro"/>
</dbReference>
<evidence type="ECO:0000256" key="5">
    <source>
        <dbReference type="ARBA" id="ARBA00022553"/>
    </source>
</evidence>
<dbReference type="InterPro" id="IPR003594">
    <property type="entry name" value="HATPase_dom"/>
</dbReference>
<evidence type="ECO:0000256" key="9">
    <source>
        <dbReference type="ARBA" id="ARBA00022989"/>
    </source>
</evidence>
<dbReference type="EMBL" id="FONZ01000001">
    <property type="protein sequence ID" value="SFE80336.1"/>
    <property type="molecule type" value="Genomic_DNA"/>
</dbReference>
<keyword evidence="5" id="KW-0597">Phosphoprotein</keyword>
<feature type="transmembrane region" description="Helical" evidence="13">
    <location>
        <begin position="163"/>
        <end position="186"/>
    </location>
</feature>
<dbReference type="SMART" id="SM00304">
    <property type="entry name" value="HAMP"/>
    <property type="match status" value="1"/>
</dbReference>
<dbReference type="Pfam" id="PF00512">
    <property type="entry name" value="HisKA"/>
    <property type="match status" value="1"/>
</dbReference>
<keyword evidence="9 13" id="KW-1133">Transmembrane helix</keyword>
<feature type="region of interest" description="Disordered" evidence="12">
    <location>
        <begin position="52"/>
        <end position="80"/>
    </location>
</feature>
<keyword evidence="6" id="KW-0808">Transferase</keyword>
<evidence type="ECO:0000313" key="17">
    <source>
        <dbReference type="Proteomes" id="UP000198520"/>
    </source>
</evidence>
<dbReference type="InterPro" id="IPR050428">
    <property type="entry name" value="TCS_sensor_his_kinase"/>
</dbReference>
<dbReference type="Gene3D" id="1.10.287.130">
    <property type="match status" value="1"/>
</dbReference>
<evidence type="ECO:0000256" key="11">
    <source>
        <dbReference type="ARBA" id="ARBA00023136"/>
    </source>
</evidence>
<gene>
    <name evidence="16" type="ORF">SAMN04488035_0578</name>
</gene>
<feature type="domain" description="HAMP" evidence="15">
    <location>
        <begin position="187"/>
        <end position="249"/>
    </location>
</feature>
<dbReference type="FunFam" id="3.30.565.10:FF:000006">
    <property type="entry name" value="Sensor histidine kinase WalK"/>
    <property type="match status" value="1"/>
</dbReference>
<evidence type="ECO:0000256" key="8">
    <source>
        <dbReference type="ARBA" id="ARBA00022777"/>
    </source>
</evidence>
<dbReference type="SUPFAM" id="SSF47384">
    <property type="entry name" value="Homodimeric domain of signal transducing histidine kinase"/>
    <property type="match status" value="1"/>
</dbReference>
<protein>
    <recommendedName>
        <fullName evidence="4">histidine kinase</fullName>
        <ecNumber evidence="4">2.7.13.3</ecNumber>
    </recommendedName>
</protein>
<dbReference type="STRING" id="285351.SAMN04488035_0578"/>
<evidence type="ECO:0000256" key="13">
    <source>
        <dbReference type="SAM" id="Phobius"/>
    </source>
</evidence>
<evidence type="ECO:0000259" key="15">
    <source>
        <dbReference type="PROSITE" id="PS50885"/>
    </source>
</evidence>